<reference evidence="2 3" key="1">
    <citation type="submission" date="2018-03" db="EMBL/GenBank/DDBJ databases">
        <title>Draft Genome Sequences of the Obligatory Marine Myxobacteria Enhygromyxa salina SWB007.</title>
        <authorList>
            <person name="Poehlein A."/>
            <person name="Moghaddam J.A."/>
            <person name="Harms H."/>
            <person name="Alanjari M."/>
            <person name="Koenig G.M."/>
            <person name="Daniel R."/>
            <person name="Schaeberle T.F."/>
        </authorList>
    </citation>
    <scope>NUCLEOTIDE SEQUENCE [LARGE SCALE GENOMIC DNA]</scope>
    <source>
        <strain evidence="2 3">SWB007</strain>
    </source>
</reference>
<dbReference type="AlphaFoldDB" id="A0A2S9YRN2"/>
<evidence type="ECO:0000256" key="1">
    <source>
        <dbReference type="SAM" id="MobiDB-lite"/>
    </source>
</evidence>
<comment type="caution">
    <text evidence="2">The sequence shown here is derived from an EMBL/GenBank/DDBJ whole genome shotgun (WGS) entry which is preliminary data.</text>
</comment>
<feature type="region of interest" description="Disordered" evidence="1">
    <location>
        <begin position="1"/>
        <end position="24"/>
    </location>
</feature>
<feature type="compositionally biased region" description="Polar residues" evidence="1">
    <location>
        <begin position="110"/>
        <end position="122"/>
    </location>
</feature>
<accession>A0A2S9YRN2</accession>
<evidence type="ECO:0000313" key="2">
    <source>
        <dbReference type="EMBL" id="PRQ07746.1"/>
    </source>
</evidence>
<sequence>MATIDMSPARPREGGSAAISDVGAPSPSAVPAQVCVAPRSGVGPLSCDVSTEVTASCGCDPRPPPCGADPWRVSAGTVCAALAVDGPAASARSMSVLTMPDRGPPLPTQRRISLPSSSELLR</sequence>
<gene>
    <name evidence="2" type="ORF">ENSA7_25140</name>
</gene>
<evidence type="ECO:0000313" key="3">
    <source>
        <dbReference type="Proteomes" id="UP000238823"/>
    </source>
</evidence>
<feature type="region of interest" description="Disordered" evidence="1">
    <location>
        <begin position="98"/>
        <end position="122"/>
    </location>
</feature>
<dbReference type="Proteomes" id="UP000238823">
    <property type="component" value="Unassembled WGS sequence"/>
</dbReference>
<dbReference type="EMBL" id="PVNL01000050">
    <property type="protein sequence ID" value="PRQ07746.1"/>
    <property type="molecule type" value="Genomic_DNA"/>
</dbReference>
<name>A0A2S9YRN2_9BACT</name>
<proteinExistence type="predicted"/>
<organism evidence="2 3">
    <name type="scientific">Enhygromyxa salina</name>
    <dbReference type="NCBI Taxonomy" id="215803"/>
    <lineage>
        <taxon>Bacteria</taxon>
        <taxon>Pseudomonadati</taxon>
        <taxon>Myxococcota</taxon>
        <taxon>Polyangia</taxon>
        <taxon>Nannocystales</taxon>
        <taxon>Nannocystaceae</taxon>
        <taxon>Enhygromyxa</taxon>
    </lineage>
</organism>
<protein>
    <submittedName>
        <fullName evidence="2">Uncharacterized protein</fullName>
    </submittedName>
</protein>